<dbReference type="EMBL" id="QURB01000002">
    <property type="protein sequence ID" value="RFC55321.1"/>
    <property type="molecule type" value="Genomic_DNA"/>
</dbReference>
<feature type="transmembrane region" description="Helical" evidence="5">
    <location>
        <begin position="175"/>
        <end position="192"/>
    </location>
</feature>
<feature type="domain" description="O-antigen ligase-related" evidence="6">
    <location>
        <begin position="208"/>
        <end position="343"/>
    </location>
</feature>
<dbReference type="PANTHER" id="PTHR37422">
    <property type="entry name" value="TEICHURONIC ACID BIOSYNTHESIS PROTEIN TUAE"/>
    <property type="match status" value="1"/>
</dbReference>
<keyword evidence="8" id="KW-1185">Reference proteome</keyword>
<evidence type="ECO:0000259" key="6">
    <source>
        <dbReference type="Pfam" id="PF04932"/>
    </source>
</evidence>
<organism evidence="7 8">
    <name type="scientific">Brumimicrobium aurantiacum</name>
    <dbReference type="NCBI Taxonomy" id="1737063"/>
    <lineage>
        <taxon>Bacteria</taxon>
        <taxon>Pseudomonadati</taxon>
        <taxon>Bacteroidota</taxon>
        <taxon>Flavobacteriia</taxon>
        <taxon>Flavobacteriales</taxon>
        <taxon>Crocinitomicaceae</taxon>
        <taxon>Brumimicrobium</taxon>
    </lineage>
</organism>
<name>A0A3E1F0I0_9FLAO</name>
<feature type="transmembrane region" description="Helical" evidence="5">
    <location>
        <begin position="123"/>
        <end position="145"/>
    </location>
</feature>
<dbReference type="OrthoDB" id="1466707at2"/>
<evidence type="ECO:0000256" key="1">
    <source>
        <dbReference type="ARBA" id="ARBA00004141"/>
    </source>
</evidence>
<comment type="subcellular location">
    <subcellularLocation>
        <location evidence="1">Membrane</location>
        <topology evidence="1">Multi-pass membrane protein</topology>
    </subcellularLocation>
</comment>
<protein>
    <recommendedName>
        <fullName evidence="6">O-antigen ligase-related domain-containing protein</fullName>
    </recommendedName>
</protein>
<dbReference type="PANTHER" id="PTHR37422:SF13">
    <property type="entry name" value="LIPOPOLYSACCHARIDE BIOSYNTHESIS PROTEIN PA4999-RELATED"/>
    <property type="match status" value="1"/>
</dbReference>
<dbReference type="GO" id="GO:0016020">
    <property type="term" value="C:membrane"/>
    <property type="evidence" value="ECO:0007669"/>
    <property type="project" value="UniProtKB-SubCell"/>
</dbReference>
<proteinExistence type="predicted"/>
<evidence type="ECO:0000256" key="5">
    <source>
        <dbReference type="SAM" id="Phobius"/>
    </source>
</evidence>
<feature type="transmembrane region" description="Helical" evidence="5">
    <location>
        <begin position="251"/>
        <end position="270"/>
    </location>
</feature>
<dbReference type="Pfam" id="PF04932">
    <property type="entry name" value="Wzy_C"/>
    <property type="match status" value="1"/>
</dbReference>
<feature type="transmembrane region" description="Helical" evidence="5">
    <location>
        <begin position="199"/>
        <end position="216"/>
    </location>
</feature>
<evidence type="ECO:0000256" key="2">
    <source>
        <dbReference type="ARBA" id="ARBA00022692"/>
    </source>
</evidence>
<accession>A0A3E1F0I0</accession>
<feature type="transmembrane region" description="Helical" evidence="5">
    <location>
        <begin position="15"/>
        <end position="32"/>
    </location>
</feature>
<dbReference type="AlphaFoldDB" id="A0A3E1F0I0"/>
<evidence type="ECO:0000256" key="3">
    <source>
        <dbReference type="ARBA" id="ARBA00022989"/>
    </source>
</evidence>
<evidence type="ECO:0000313" key="8">
    <source>
        <dbReference type="Proteomes" id="UP000257127"/>
    </source>
</evidence>
<dbReference type="RefSeq" id="WP_116880301.1">
    <property type="nucleotide sequence ID" value="NZ_QURB01000002.1"/>
</dbReference>
<feature type="transmembrane region" description="Helical" evidence="5">
    <location>
        <begin position="332"/>
        <end position="352"/>
    </location>
</feature>
<feature type="transmembrane region" description="Helical" evidence="5">
    <location>
        <begin position="93"/>
        <end position="111"/>
    </location>
</feature>
<feature type="transmembrane region" description="Helical" evidence="5">
    <location>
        <begin position="222"/>
        <end position="239"/>
    </location>
</feature>
<keyword evidence="4 5" id="KW-0472">Membrane</keyword>
<keyword evidence="3 5" id="KW-1133">Transmembrane helix</keyword>
<keyword evidence="2 5" id="KW-0812">Transmembrane</keyword>
<sequence>MYFIPTDTTPKNNKYDYFLIGYIALVVFGMYGNAFQPIRIITLASLPFIVIQCAKSTKGSFIFRAYTVSIFLYLAIISSIFWTPDLKQGLKEIVYYFTHLSVFVLIAILYSKANNPLRSLTRGWFFLILFTSFIALIEIFLGIHLSVNLIADDFKIQTQSFSAAKKYASVTFGNYNTYVMVITMSIPFLYSYIYTHKKFGTQILGIIILAYAYFALMINASRGGLIAGAIVFFIWMFYIQKLKVHHFKKKLLLFIPISAYVAIFQVKTFFREVSNRAKTDISIVKENGRFDIIINALEKYLEKPFFGSGIGSIQTVLKDFKYTVPHNLILEFLIQFGGILSLIVLFFILKMLLRIPKLELKQKAILVSTLFALPFIFVINSNYLLQPVLWVFIGSIYCVSYYKKPTLQHD</sequence>
<dbReference type="InterPro" id="IPR007016">
    <property type="entry name" value="O-antigen_ligase-rel_domated"/>
</dbReference>
<dbReference type="InterPro" id="IPR051533">
    <property type="entry name" value="WaaL-like"/>
</dbReference>
<dbReference type="Proteomes" id="UP000257127">
    <property type="component" value="Unassembled WGS sequence"/>
</dbReference>
<evidence type="ECO:0000256" key="4">
    <source>
        <dbReference type="ARBA" id="ARBA00023136"/>
    </source>
</evidence>
<feature type="transmembrane region" description="Helical" evidence="5">
    <location>
        <begin position="61"/>
        <end position="81"/>
    </location>
</feature>
<reference evidence="7 8" key="1">
    <citation type="submission" date="2018-08" db="EMBL/GenBank/DDBJ databases">
        <title>The draft genome squence of Brumimicrobium sp. N62.</title>
        <authorList>
            <person name="Du Z.-J."/>
            <person name="Luo H.-R."/>
        </authorList>
    </citation>
    <scope>NUCLEOTIDE SEQUENCE [LARGE SCALE GENOMIC DNA]</scope>
    <source>
        <strain evidence="7 8">N62</strain>
    </source>
</reference>
<comment type="caution">
    <text evidence="7">The sequence shown here is derived from an EMBL/GenBank/DDBJ whole genome shotgun (WGS) entry which is preliminary data.</text>
</comment>
<evidence type="ECO:0000313" key="7">
    <source>
        <dbReference type="EMBL" id="RFC55321.1"/>
    </source>
</evidence>
<gene>
    <name evidence="7" type="ORF">DXU93_05730</name>
</gene>